<organism evidence="1 2">
    <name type="scientific">Pelomonas cellulosilytica</name>
    <dbReference type="NCBI Taxonomy" id="2906762"/>
    <lineage>
        <taxon>Bacteria</taxon>
        <taxon>Pseudomonadati</taxon>
        <taxon>Pseudomonadota</taxon>
        <taxon>Betaproteobacteria</taxon>
        <taxon>Burkholderiales</taxon>
        <taxon>Sphaerotilaceae</taxon>
        <taxon>Roseateles</taxon>
    </lineage>
</organism>
<dbReference type="InterPro" id="IPR036866">
    <property type="entry name" value="RibonucZ/Hydroxyglut_hydro"/>
</dbReference>
<name>A0ABS8Y1D9_9BURK</name>
<dbReference type="PANTHER" id="PTHR11203:SF49">
    <property type="entry name" value="BLL1145 PROTEIN"/>
    <property type="match status" value="1"/>
</dbReference>
<reference evidence="1 2" key="1">
    <citation type="submission" date="2021-12" db="EMBL/GenBank/DDBJ databases">
        <title>Genome seq of P8.</title>
        <authorList>
            <person name="Seo T."/>
        </authorList>
    </citation>
    <scope>NUCLEOTIDE SEQUENCE [LARGE SCALE GENOMIC DNA]</scope>
    <source>
        <strain evidence="1 2">P8</strain>
    </source>
</reference>
<dbReference type="InterPro" id="IPR050698">
    <property type="entry name" value="MBL"/>
</dbReference>
<keyword evidence="1" id="KW-0436">Ligase</keyword>
<gene>
    <name evidence="1" type="ORF">LXT13_21110</name>
</gene>
<dbReference type="NCBIfam" id="TIGR04122">
    <property type="entry name" value="Xnuc_lig_assoc"/>
    <property type="match status" value="1"/>
</dbReference>
<comment type="caution">
    <text evidence="1">The sequence shown here is derived from an EMBL/GenBank/DDBJ whole genome shotgun (WGS) entry which is preliminary data.</text>
</comment>
<evidence type="ECO:0000313" key="1">
    <source>
        <dbReference type="EMBL" id="MCE4556902.1"/>
    </source>
</evidence>
<keyword evidence="1" id="KW-0269">Exonuclease</keyword>
<dbReference type="RefSeq" id="WP_233374113.1">
    <property type="nucleotide sequence ID" value="NZ_JAJTWU010000009.1"/>
</dbReference>
<protein>
    <submittedName>
        <fullName evidence="1">Ligase-associated DNA damage response exonuclease</fullName>
        <ecNumber evidence="1">3.1.-.-</ecNumber>
    </submittedName>
</protein>
<dbReference type="Proteomes" id="UP001200741">
    <property type="component" value="Unassembled WGS sequence"/>
</dbReference>
<accession>A0ABS8Y1D9</accession>
<dbReference type="SUPFAM" id="SSF56281">
    <property type="entry name" value="Metallo-hydrolase/oxidoreductase"/>
    <property type="match status" value="1"/>
</dbReference>
<dbReference type="GO" id="GO:0004527">
    <property type="term" value="F:exonuclease activity"/>
    <property type="evidence" value="ECO:0007669"/>
    <property type="project" value="UniProtKB-KW"/>
</dbReference>
<dbReference type="GO" id="GO:0016874">
    <property type="term" value="F:ligase activity"/>
    <property type="evidence" value="ECO:0007669"/>
    <property type="project" value="UniProtKB-KW"/>
</dbReference>
<proteinExistence type="predicted"/>
<dbReference type="Gene3D" id="3.60.15.10">
    <property type="entry name" value="Ribonuclease Z/Hydroxyacylglutathione hydrolase-like"/>
    <property type="match status" value="1"/>
</dbReference>
<dbReference type="EMBL" id="JAJTWU010000009">
    <property type="protein sequence ID" value="MCE4556902.1"/>
    <property type="molecule type" value="Genomic_DNA"/>
</dbReference>
<dbReference type="PANTHER" id="PTHR11203">
    <property type="entry name" value="CLEAVAGE AND POLYADENYLATION SPECIFICITY FACTOR FAMILY MEMBER"/>
    <property type="match status" value="1"/>
</dbReference>
<keyword evidence="2" id="KW-1185">Reference proteome</keyword>
<keyword evidence="1" id="KW-0540">Nuclease</keyword>
<sequence>MPDLVTRRPEGLYCEAGGFFIDPWLPVDKAVITHAHADHCRPGHGSYLAQRDALGLMRSRLGDDAALDGIGYGEPRRIGDVTLSLHPAGHVLGSAQVRIEHSGEVWVVAGDYFVSGAGDCNTTCAPFEPVRCDVFVTESTFGLPIYRWAPQNQVLDDMRAWWADCSAQGQHALLMGYSLGKAQRLVAGLATDDAPGPVLVHSAVARLNAAYGAAGVALPAVETVTADTNFKTMRGALVIAPPAVQDSRWAKALGPHSDAFASGWMRLRGARRRRSVDRGFVFSDHADWPGLLSAIRATGAQRVIVTHGDEGALVRYLAESGLQAEAFATEYGDEAHDVGAEA</sequence>
<keyword evidence="1" id="KW-0378">Hydrolase</keyword>
<dbReference type="EC" id="3.1.-.-" evidence="1"/>
<dbReference type="InterPro" id="IPR026360">
    <property type="entry name" value="Xnuc_lig_assoc"/>
</dbReference>
<evidence type="ECO:0000313" key="2">
    <source>
        <dbReference type="Proteomes" id="UP001200741"/>
    </source>
</evidence>